<dbReference type="InterPro" id="IPR050445">
    <property type="entry name" value="Bact_polysacc_biosynth/exp"/>
</dbReference>
<evidence type="ECO:0000256" key="9">
    <source>
        <dbReference type="ARBA" id="ARBA00022741"/>
    </source>
</evidence>
<reference evidence="20 21" key="1">
    <citation type="submission" date="2018-09" db="EMBL/GenBank/DDBJ databases">
        <authorList>
            <person name="Wang Z."/>
        </authorList>
    </citation>
    <scope>NUCLEOTIDE SEQUENCE [LARGE SCALE GENOMIC DNA]</scope>
    <source>
        <strain evidence="20 21">ALS 81</strain>
    </source>
</reference>
<evidence type="ECO:0000256" key="16">
    <source>
        <dbReference type="SAM" id="Phobius"/>
    </source>
</evidence>
<dbReference type="InterPro" id="IPR003856">
    <property type="entry name" value="LPS_length_determ_N"/>
</dbReference>
<feature type="transmembrane region" description="Helical" evidence="16">
    <location>
        <begin position="35"/>
        <end position="56"/>
    </location>
</feature>
<dbReference type="GO" id="GO:0005886">
    <property type="term" value="C:plasma membrane"/>
    <property type="evidence" value="ECO:0007669"/>
    <property type="project" value="UniProtKB-SubCell"/>
</dbReference>
<evidence type="ECO:0000256" key="8">
    <source>
        <dbReference type="ARBA" id="ARBA00022692"/>
    </source>
</evidence>
<evidence type="ECO:0000313" key="20">
    <source>
        <dbReference type="EMBL" id="RKF13227.1"/>
    </source>
</evidence>
<keyword evidence="14" id="KW-0829">Tyrosine-protein kinase</keyword>
<dbReference type="AlphaFoldDB" id="A0A420E6D8"/>
<dbReference type="EC" id="2.7.10.2" evidence="4"/>
<dbReference type="InterPro" id="IPR027417">
    <property type="entry name" value="P-loop_NTPase"/>
</dbReference>
<evidence type="ECO:0000259" key="19">
    <source>
        <dbReference type="Pfam" id="PF13807"/>
    </source>
</evidence>
<dbReference type="RefSeq" id="WP_120356640.1">
    <property type="nucleotide sequence ID" value="NZ_RAQO01000012.1"/>
</dbReference>
<evidence type="ECO:0000256" key="5">
    <source>
        <dbReference type="ARBA" id="ARBA00022475"/>
    </source>
</evidence>
<evidence type="ECO:0000256" key="10">
    <source>
        <dbReference type="ARBA" id="ARBA00022777"/>
    </source>
</evidence>
<evidence type="ECO:0000256" key="15">
    <source>
        <dbReference type="ARBA" id="ARBA00051245"/>
    </source>
</evidence>
<dbReference type="OrthoDB" id="9775724at2"/>
<dbReference type="GO" id="GO:0004715">
    <property type="term" value="F:non-membrane spanning protein tyrosine kinase activity"/>
    <property type="evidence" value="ECO:0007669"/>
    <property type="project" value="UniProtKB-EC"/>
</dbReference>
<dbReference type="Pfam" id="PF13807">
    <property type="entry name" value="GNVR"/>
    <property type="match status" value="1"/>
</dbReference>
<evidence type="ECO:0000256" key="13">
    <source>
        <dbReference type="ARBA" id="ARBA00023136"/>
    </source>
</evidence>
<dbReference type="Pfam" id="PF13614">
    <property type="entry name" value="AAA_31"/>
    <property type="match status" value="1"/>
</dbReference>
<sequence length="749" mass="83580">MKPALINKAKNKLNGVPNTDLIDLNFYFDVLKSRWFFISLFTLLVLVATIVSLMAVQPIYRATAVLLIESEQPKAVVSIDEIYGIDSSKKEYYFTQFELLKTRSIARKVSRQLDLYSRAEFIGVNDRFASLKALARHWEPTIGDYIDVEYWLSFLPKPAKSDPLLAAQRLEQRVLNKFKQSLTITPIRNTQLVRISFDSIDPELAAAAANAVGKTYIDSNLEARLMASREATEWLSVRVETLKQSALDSEDKLSEYLEQEGLVDVSGIDSLAGTELTDLSRRLSDARDKRVAAESIFYLLKENQGSGLAGLGSLAGNANHPQLRDIRLAEIDAERRVSELSKRYGPKHDRMQQAQAYLQSVRANAKEVLQDLASGISKELRSARQQEASLKAELDAKKQEFQSLAIKRASYEALKREVTSNRSLYDLFLTRQKETSVTGDFQSAIARFTDYATAPLEPAKPRKKLISLVALILGFIAAVLLAFASHSSNDTISQASDIESRLRLHPLGVIPMLKKRRFGSQELSDASVLYDKRQTRFSEAIRTVRTAMMLSLAQSKRKFVSVTSSVPGEGKTTVSINLAQAMAGMEKVLLIDCDLRQPSVGERFGLSSSHPGLSNLLVMGADLEDCVFVHEKSGLHVLAAGLLSPYPQELLSSPRFRNLLRDLSRQYNKIVIDTPPISAVSDALIVGRLTTASILVVKADSTRFEQVSQSIAKLIHVNVAVDGVILNQISEKNEKEYKYYNYYRDLQKA</sequence>
<evidence type="ECO:0000256" key="14">
    <source>
        <dbReference type="ARBA" id="ARBA00023137"/>
    </source>
</evidence>
<comment type="caution">
    <text evidence="20">The sequence shown here is derived from an EMBL/GenBank/DDBJ whole genome shotgun (WGS) entry which is preliminary data.</text>
</comment>
<evidence type="ECO:0000256" key="3">
    <source>
        <dbReference type="ARBA" id="ARBA00008883"/>
    </source>
</evidence>
<comment type="catalytic activity">
    <reaction evidence="15">
        <text>L-tyrosyl-[protein] + ATP = O-phospho-L-tyrosyl-[protein] + ADP + H(+)</text>
        <dbReference type="Rhea" id="RHEA:10596"/>
        <dbReference type="Rhea" id="RHEA-COMP:10136"/>
        <dbReference type="Rhea" id="RHEA-COMP:20101"/>
        <dbReference type="ChEBI" id="CHEBI:15378"/>
        <dbReference type="ChEBI" id="CHEBI:30616"/>
        <dbReference type="ChEBI" id="CHEBI:46858"/>
        <dbReference type="ChEBI" id="CHEBI:61978"/>
        <dbReference type="ChEBI" id="CHEBI:456216"/>
        <dbReference type="EC" id="2.7.10.2"/>
    </reaction>
</comment>
<dbReference type="EMBL" id="RAQO01000012">
    <property type="protein sequence ID" value="RKF13227.1"/>
    <property type="molecule type" value="Genomic_DNA"/>
</dbReference>
<evidence type="ECO:0000259" key="17">
    <source>
        <dbReference type="Pfam" id="PF02706"/>
    </source>
</evidence>
<keyword evidence="9" id="KW-0547">Nucleotide-binding</keyword>
<protein>
    <recommendedName>
        <fullName evidence="4">non-specific protein-tyrosine kinase</fullName>
        <ecNumber evidence="4">2.7.10.2</ecNumber>
    </recommendedName>
</protein>
<dbReference type="NCBIfam" id="TIGR01007">
    <property type="entry name" value="eps_fam"/>
    <property type="match status" value="1"/>
</dbReference>
<dbReference type="PANTHER" id="PTHR32309">
    <property type="entry name" value="TYROSINE-PROTEIN KINASE"/>
    <property type="match status" value="1"/>
</dbReference>
<keyword evidence="5" id="KW-1003">Cell membrane</keyword>
<keyword evidence="8 16" id="KW-0812">Transmembrane</keyword>
<keyword evidence="7" id="KW-0808">Transferase</keyword>
<accession>A0A420E6D8</accession>
<dbReference type="InterPro" id="IPR032807">
    <property type="entry name" value="GNVR"/>
</dbReference>
<evidence type="ECO:0000256" key="7">
    <source>
        <dbReference type="ARBA" id="ARBA00022679"/>
    </source>
</evidence>
<dbReference type="PANTHER" id="PTHR32309:SF13">
    <property type="entry name" value="FERRIC ENTEROBACTIN TRANSPORT PROTEIN FEPE"/>
    <property type="match status" value="1"/>
</dbReference>
<keyword evidence="10" id="KW-0418">Kinase</keyword>
<keyword evidence="21" id="KW-1185">Reference proteome</keyword>
<feature type="domain" description="Tyrosine-protein kinase G-rich" evidence="19">
    <location>
        <begin position="414"/>
        <end position="484"/>
    </location>
</feature>
<dbReference type="CDD" id="cd05387">
    <property type="entry name" value="BY-kinase"/>
    <property type="match status" value="1"/>
</dbReference>
<evidence type="ECO:0000256" key="1">
    <source>
        <dbReference type="ARBA" id="ARBA00004429"/>
    </source>
</evidence>
<comment type="subcellular location">
    <subcellularLocation>
        <location evidence="1">Cell inner membrane</location>
        <topology evidence="1">Multi-pass membrane protein</topology>
    </subcellularLocation>
</comment>
<evidence type="ECO:0000256" key="6">
    <source>
        <dbReference type="ARBA" id="ARBA00022519"/>
    </source>
</evidence>
<evidence type="ECO:0000256" key="12">
    <source>
        <dbReference type="ARBA" id="ARBA00022989"/>
    </source>
</evidence>
<organism evidence="20 21">
    <name type="scientific">Alginatibacterium sediminis</name>
    <dbReference type="NCBI Taxonomy" id="2164068"/>
    <lineage>
        <taxon>Bacteria</taxon>
        <taxon>Pseudomonadati</taxon>
        <taxon>Pseudomonadota</taxon>
        <taxon>Gammaproteobacteria</taxon>
        <taxon>Alteromonadales</taxon>
        <taxon>Alteromonadaceae</taxon>
        <taxon>Alginatibacterium</taxon>
    </lineage>
</organism>
<feature type="transmembrane region" description="Helical" evidence="16">
    <location>
        <begin position="465"/>
        <end position="484"/>
    </location>
</feature>
<comment type="similarity">
    <text evidence="2">Belongs to the CpsD/CapB family.</text>
</comment>
<evidence type="ECO:0000313" key="21">
    <source>
        <dbReference type="Proteomes" id="UP000286482"/>
    </source>
</evidence>
<name>A0A420E6D8_9ALTE</name>
<feature type="domain" description="Polysaccharide chain length determinant N-terminal" evidence="17">
    <location>
        <begin position="21"/>
        <end position="113"/>
    </location>
</feature>
<dbReference type="InterPro" id="IPR005702">
    <property type="entry name" value="Wzc-like_C"/>
</dbReference>
<keyword evidence="13 16" id="KW-0472">Membrane</keyword>
<comment type="similarity">
    <text evidence="3">Belongs to the etk/wzc family.</text>
</comment>
<keyword evidence="20" id="KW-0436">Ligase</keyword>
<dbReference type="Gene3D" id="3.40.50.300">
    <property type="entry name" value="P-loop containing nucleotide triphosphate hydrolases"/>
    <property type="match status" value="1"/>
</dbReference>
<evidence type="ECO:0000256" key="11">
    <source>
        <dbReference type="ARBA" id="ARBA00022840"/>
    </source>
</evidence>
<evidence type="ECO:0000256" key="4">
    <source>
        <dbReference type="ARBA" id="ARBA00011903"/>
    </source>
</evidence>
<dbReference type="Proteomes" id="UP000286482">
    <property type="component" value="Unassembled WGS sequence"/>
</dbReference>
<keyword evidence="11" id="KW-0067">ATP-binding</keyword>
<feature type="domain" description="AAA" evidence="18">
    <location>
        <begin position="559"/>
        <end position="704"/>
    </location>
</feature>
<keyword evidence="6" id="KW-0997">Cell inner membrane</keyword>
<keyword evidence="12 16" id="KW-1133">Transmembrane helix</keyword>
<evidence type="ECO:0000256" key="2">
    <source>
        <dbReference type="ARBA" id="ARBA00007316"/>
    </source>
</evidence>
<dbReference type="GO" id="GO:0005524">
    <property type="term" value="F:ATP binding"/>
    <property type="evidence" value="ECO:0007669"/>
    <property type="project" value="UniProtKB-KW"/>
</dbReference>
<dbReference type="Pfam" id="PF02706">
    <property type="entry name" value="Wzz"/>
    <property type="match status" value="1"/>
</dbReference>
<evidence type="ECO:0000259" key="18">
    <source>
        <dbReference type="Pfam" id="PF13614"/>
    </source>
</evidence>
<dbReference type="InterPro" id="IPR025669">
    <property type="entry name" value="AAA_dom"/>
</dbReference>
<gene>
    <name evidence="20" type="ORF">DBZ36_19405</name>
</gene>
<proteinExistence type="inferred from homology"/>
<dbReference type="SUPFAM" id="SSF52540">
    <property type="entry name" value="P-loop containing nucleoside triphosphate hydrolases"/>
    <property type="match status" value="1"/>
</dbReference>
<dbReference type="GO" id="GO:0016874">
    <property type="term" value="F:ligase activity"/>
    <property type="evidence" value="ECO:0007669"/>
    <property type="project" value="UniProtKB-KW"/>
</dbReference>